<dbReference type="Pfam" id="PF18715">
    <property type="entry name" value="Phage_spike"/>
    <property type="match status" value="1"/>
</dbReference>
<dbReference type="Gene3D" id="2.40.50.230">
    <property type="entry name" value="Gp5 N-terminal domain"/>
    <property type="match status" value="1"/>
</dbReference>
<organism evidence="3">
    <name type="scientific">Salmonella enterica I</name>
    <dbReference type="NCBI Taxonomy" id="59201"/>
    <lineage>
        <taxon>Bacteria</taxon>
        <taxon>Pseudomonadati</taxon>
        <taxon>Pseudomonadota</taxon>
        <taxon>Gammaproteobacteria</taxon>
        <taxon>Enterobacterales</taxon>
        <taxon>Enterobacteriaceae</taxon>
        <taxon>Salmonella</taxon>
    </lineage>
</organism>
<reference evidence="3" key="1">
    <citation type="submission" date="2018-07" db="EMBL/GenBank/DDBJ databases">
        <authorList>
            <consortium name="GenomeTrakr network: Whole genome sequencing for foodborne pathogen traceback"/>
        </authorList>
    </citation>
    <scope>NUCLEOTIDE SEQUENCE [LARGE SCALE GENOMIC DNA]</scope>
    <source>
        <strain evidence="3">CFSAN002851</strain>
    </source>
</reference>
<dbReference type="NCBIfam" id="TIGR01644">
    <property type="entry name" value="phage_P2_V"/>
    <property type="match status" value="1"/>
</dbReference>
<dbReference type="EMBL" id="AAGLPX010000013">
    <property type="protein sequence ID" value="EBP3998746.1"/>
    <property type="molecule type" value="Genomic_DNA"/>
</dbReference>
<dbReference type="Pfam" id="PF18946">
    <property type="entry name" value="Apex"/>
    <property type="match status" value="1"/>
</dbReference>
<name>A0A5U3EUK5_SALET</name>
<protein>
    <submittedName>
        <fullName evidence="3">Phage baseplate assembly protein V</fullName>
    </submittedName>
</protein>
<gene>
    <name evidence="3" type="ORF">S301_08635</name>
</gene>
<dbReference type="InterPro" id="IPR006531">
    <property type="entry name" value="Gp5/Vgr_OB"/>
</dbReference>
<sequence length="212" mass="21902">MSAEIAELRRRIDNLIRTGVVTDVNLRSATCRVSSGAIKTDWLSWMTCRAGNSRVWWAPSAGEQVLLFSLSGNPEAGIVLPALFSDTNPPPSQQAETLYITMPDGAEIIYDAQKSALSATGIKTATISASDSISATTRTATITASASVTLKAPVVECTGLLKTGSLEVTGGGKMSGNINHTGGEFSSNGVVVHTHRHSGVEPGGGSSGGPQS</sequence>
<dbReference type="Proteomes" id="UP000839575">
    <property type="component" value="Unassembled WGS sequence"/>
</dbReference>
<dbReference type="InterPro" id="IPR040629">
    <property type="entry name" value="Phage_spike"/>
</dbReference>
<accession>A0A5U3EUK5</accession>
<evidence type="ECO:0000259" key="1">
    <source>
        <dbReference type="Pfam" id="PF04717"/>
    </source>
</evidence>
<proteinExistence type="predicted"/>
<dbReference type="InterPro" id="IPR044033">
    <property type="entry name" value="GpV-like_apex"/>
</dbReference>
<feature type="domain" description="Gp5/Type VI secretion system Vgr protein OB-fold" evidence="1">
    <location>
        <begin position="17"/>
        <end position="84"/>
    </location>
</feature>
<dbReference type="InterPro" id="IPR037026">
    <property type="entry name" value="Vgr_OB-fold_dom_sf"/>
</dbReference>
<dbReference type="Gene3D" id="6.20.150.10">
    <property type="match status" value="1"/>
</dbReference>
<evidence type="ECO:0000259" key="2">
    <source>
        <dbReference type="Pfam" id="PF18715"/>
    </source>
</evidence>
<dbReference type="InterPro" id="IPR013046">
    <property type="entry name" value="GpV/Gp45"/>
</dbReference>
<dbReference type="AlphaFoldDB" id="A0A5U3EUK5"/>
<evidence type="ECO:0000313" key="3">
    <source>
        <dbReference type="EMBL" id="EBP3998746.1"/>
    </source>
</evidence>
<comment type="caution">
    <text evidence="3">The sequence shown here is derived from an EMBL/GenBank/DDBJ whole genome shotgun (WGS) entry which is preliminary data.</text>
</comment>
<dbReference type="Pfam" id="PF04717">
    <property type="entry name" value="Phage_base_V"/>
    <property type="match status" value="1"/>
</dbReference>
<feature type="domain" description="Phage spike trimer" evidence="2">
    <location>
        <begin position="136"/>
        <end position="188"/>
    </location>
</feature>